<feature type="transmembrane region" description="Helical" evidence="1">
    <location>
        <begin position="42"/>
        <end position="64"/>
    </location>
</feature>
<proteinExistence type="predicted"/>
<name>A0ABY4VE28_9GAMM</name>
<protein>
    <recommendedName>
        <fullName evidence="4">SMODS-associated and fused to various effectors domain-containing protein</fullName>
    </recommendedName>
</protein>
<feature type="transmembrane region" description="Helical" evidence="1">
    <location>
        <begin position="84"/>
        <end position="106"/>
    </location>
</feature>
<keyword evidence="1" id="KW-0812">Transmembrane</keyword>
<evidence type="ECO:0000256" key="1">
    <source>
        <dbReference type="SAM" id="Phobius"/>
    </source>
</evidence>
<evidence type="ECO:0000313" key="3">
    <source>
        <dbReference type="Proteomes" id="UP001055658"/>
    </source>
</evidence>
<gene>
    <name evidence="2" type="ORF">MJO52_05370</name>
</gene>
<evidence type="ECO:0008006" key="4">
    <source>
        <dbReference type="Google" id="ProtNLM"/>
    </source>
</evidence>
<dbReference type="Proteomes" id="UP001055658">
    <property type="component" value="Chromosome"/>
</dbReference>
<dbReference type="EMBL" id="CP092418">
    <property type="protein sequence ID" value="USD22563.1"/>
    <property type="molecule type" value="Genomic_DNA"/>
</dbReference>
<accession>A0ABY4VE28</accession>
<sequence>MKNRVRSMLSILKKNNEQKEGDKNPTTDNIADHPIPLKDYYLFRWTLCVGFGFALIVAAFIWWSNLGLYEGCGSSLCWKTFFDIYSPSIKVATGTLALAGLIGLVYRSTQTAEQIAHANRMWGHELTQSAFSRHIEHRQMFINVLNDLEKRLGIKFSDKSELYEIWFPESKIHSFNISLNERGAGPLAAANKLESVARTTFHHYANGIFTIKSLKSQNKLIHNALEDIGIAKNSNGIFDTPGGVNESTENTVRIIYTILKSVFAITSSKEQTPKAQPIMLEIYPKAGKKLFYAETARTIKPKDNLVCIFGNITPDQQYNIDPDKPNIEIHHVSEEEIKGDPTIELRKILEINKEGLRDNTIRAENSPA</sequence>
<keyword evidence="3" id="KW-1185">Reference proteome</keyword>
<keyword evidence="1" id="KW-1133">Transmembrane helix</keyword>
<reference evidence="2" key="1">
    <citation type="submission" date="2022-02" db="EMBL/GenBank/DDBJ databases">
        <title>Coral-associated bacteria.</title>
        <authorList>
            <person name="Tang K."/>
            <person name="Wang X."/>
        </authorList>
    </citation>
    <scope>NUCLEOTIDE SEQUENCE</scope>
    <source>
        <strain evidence="2">SCSIO 43006</strain>
    </source>
</reference>
<evidence type="ECO:0000313" key="2">
    <source>
        <dbReference type="EMBL" id="USD22563.1"/>
    </source>
</evidence>
<organism evidence="2 3">
    <name type="scientific">Microbulbifer variabilis</name>
    <dbReference type="NCBI Taxonomy" id="266805"/>
    <lineage>
        <taxon>Bacteria</taxon>
        <taxon>Pseudomonadati</taxon>
        <taxon>Pseudomonadota</taxon>
        <taxon>Gammaproteobacteria</taxon>
        <taxon>Cellvibrionales</taxon>
        <taxon>Microbulbiferaceae</taxon>
        <taxon>Microbulbifer</taxon>
    </lineage>
</organism>
<keyword evidence="1" id="KW-0472">Membrane</keyword>
<dbReference type="RefSeq" id="WP_252084920.1">
    <property type="nucleotide sequence ID" value="NZ_CP092418.1"/>
</dbReference>